<keyword evidence="4" id="KW-1133">Transmembrane helix</keyword>
<feature type="transmembrane region" description="Helical" evidence="4">
    <location>
        <begin position="20"/>
        <end position="40"/>
    </location>
</feature>
<evidence type="ECO:0000313" key="6">
    <source>
        <dbReference type="EMBL" id="ASU85859.1"/>
    </source>
</evidence>
<dbReference type="CDD" id="cd13690">
    <property type="entry name" value="PBP2_GluB"/>
    <property type="match status" value="1"/>
</dbReference>
<dbReference type="Gene3D" id="3.40.190.10">
    <property type="entry name" value="Periplasmic binding protein-like II"/>
    <property type="match status" value="2"/>
</dbReference>
<evidence type="ECO:0000256" key="1">
    <source>
        <dbReference type="ARBA" id="ARBA00010333"/>
    </source>
</evidence>
<keyword evidence="4" id="KW-0472">Membrane</keyword>
<dbReference type="PANTHER" id="PTHR30085:SF6">
    <property type="entry name" value="ABC TRANSPORTER GLUTAMINE-BINDING PROTEIN GLNH"/>
    <property type="match status" value="1"/>
</dbReference>
<evidence type="ECO:0000313" key="7">
    <source>
        <dbReference type="Proteomes" id="UP000215005"/>
    </source>
</evidence>
<reference evidence="6 7" key="1">
    <citation type="submission" date="2017-08" db="EMBL/GenBank/DDBJ databases">
        <title>The complete genome sequence of Nocardiopsis gilva YIM 90087.</title>
        <authorList>
            <person name="Yin M."/>
            <person name="Tang S."/>
        </authorList>
    </citation>
    <scope>NUCLEOTIDE SEQUENCE [LARGE SCALE GENOMIC DNA]</scope>
    <source>
        <strain evidence="6 7">YIM 90087</strain>
    </source>
</reference>
<dbReference type="GO" id="GO:0030288">
    <property type="term" value="C:outer membrane-bounded periplasmic space"/>
    <property type="evidence" value="ECO:0007669"/>
    <property type="project" value="TreeGrafter"/>
</dbReference>
<dbReference type="InterPro" id="IPR051455">
    <property type="entry name" value="Bact_solute-bind_prot3"/>
</dbReference>
<organism evidence="6 7">
    <name type="scientific">Nocardiopsis gilva YIM 90087</name>
    <dbReference type="NCBI Taxonomy" id="1235441"/>
    <lineage>
        <taxon>Bacteria</taxon>
        <taxon>Bacillati</taxon>
        <taxon>Actinomycetota</taxon>
        <taxon>Actinomycetes</taxon>
        <taxon>Streptosporangiales</taxon>
        <taxon>Nocardiopsidaceae</taxon>
        <taxon>Nocardiopsis</taxon>
    </lineage>
</organism>
<name>A0A223SCW3_9ACTN</name>
<dbReference type="AlphaFoldDB" id="A0A223SCW3"/>
<keyword evidence="7" id="KW-1185">Reference proteome</keyword>
<proteinExistence type="inferred from homology"/>
<evidence type="ECO:0000259" key="5">
    <source>
        <dbReference type="SMART" id="SM00062"/>
    </source>
</evidence>
<dbReference type="EMBL" id="CP022753">
    <property type="protein sequence ID" value="ASU85859.1"/>
    <property type="molecule type" value="Genomic_DNA"/>
</dbReference>
<sequence length="296" mass="31611">MDDTDGTEAIDDQRSRIMRVCGSVIALGAVLAVTACGLGVRETDSIVNGEGELKIAVKPDQPGISSTTGEGEFEGFDVDVAHYIARSLGYTKDDVKLSAVSSNQREDVLLAADEKKRVDLVVASYSITPERKTRIAFGGPYYVAHQDILVAAGDDSVDDVHDLKGKVLCQEKGSNSANRITKERGIEVKEVVEAATYGGCADQLANGDVDAVSTDDLILAGYMQRAPGKFRLVNAPFTDERYGVGVSKDDLTGCEAVNTAITQMYQDGTGRKLLAKWFGATGLQVTESVPQFEGCE</sequence>
<evidence type="ECO:0000256" key="2">
    <source>
        <dbReference type="ARBA" id="ARBA00022448"/>
    </source>
</evidence>
<protein>
    <submittedName>
        <fullName evidence="6">ABC transporter substrate-binding protein</fullName>
    </submittedName>
</protein>
<keyword evidence="4" id="KW-0812">Transmembrane</keyword>
<gene>
    <name evidence="6" type="ORF">CDO52_26385</name>
</gene>
<comment type="similarity">
    <text evidence="1">Belongs to the bacterial solute-binding protein 3 family.</text>
</comment>
<keyword evidence="2" id="KW-0813">Transport</keyword>
<dbReference type="GO" id="GO:0005576">
    <property type="term" value="C:extracellular region"/>
    <property type="evidence" value="ECO:0007669"/>
    <property type="project" value="TreeGrafter"/>
</dbReference>
<dbReference type="SUPFAM" id="SSF53850">
    <property type="entry name" value="Periplasmic binding protein-like II"/>
    <property type="match status" value="1"/>
</dbReference>
<accession>A0A223SCW3</accession>
<dbReference type="KEGG" id="ngv:CDO52_26385"/>
<dbReference type="Proteomes" id="UP000215005">
    <property type="component" value="Chromosome"/>
</dbReference>
<dbReference type="Pfam" id="PF00497">
    <property type="entry name" value="SBP_bac_3"/>
    <property type="match status" value="1"/>
</dbReference>
<evidence type="ECO:0000256" key="3">
    <source>
        <dbReference type="ARBA" id="ARBA00022729"/>
    </source>
</evidence>
<feature type="domain" description="Solute-binding protein family 3/N-terminal" evidence="5">
    <location>
        <begin position="52"/>
        <end position="281"/>
    </location>
</feature>
<dbReference type="GO" id="GO:0006865">
    <property type="term" value="P:amino acid transport"/>
    <property type="evidence" value="ECO:0007669"/>
    <property type="project" value="TreeGrafter"/>
</dbReference>
<dbReference type="RefSeq" id="WP_017618417.1">
    <property type="nucleotide sequence ID" value="NZ_ANBG01000167.1"/>
</dbReference>
<dbReference type="InterPro" id="IPR001638">
    <property type="entry name" value="Solute-binding_3/MltF_N"/>
</dbReference>
<dbReference type="SMART" id="SM00062">
    <property type="entry name" value="PBPb"/>
    <property type="match status" value="1"/>
</dbReference>
<dbReference type="PANTHER" id="PTHR30085">
    <property type="entry name" value="AMINO ACID ABC TRANSPORTER PERMEASE"/>
    <property type="match status" value="1"/>
</dbReference>
<evidence type="ECO:0000256" key="4">
    <source>
        <dbReference type="SAM" id="Phobius"/>
    </source>
</evidence>
<keyword evidence="3" id="KW-0732">Signal</keyword>